<proteinExistence type="predicted"/>
<evidence type="ECO:0000256" key="1">
    <source>
        <dbReference type="ARBA" id="ARBA00005189"/>
    </source>
</evidence>
<feature type="transmembrane region" description="Helical" evidence="4">
    <location>
        <begin position="12"/>
        <end position="40"/>
    </location>
</feature>
<evidence type="ECO:0000313" key="6">
    <source>
        <dbReference type="EMBL" id="KAA1190482.1"/>
    </source>
</evidence>
<dbReference type="Pfam" id="PF01553">
    <property type="entry name" value="Acyltransferase"/>
    <property type="match status" value="1"/>
</dbReference>
<dbReference type="GO" id="GO:0003841">
    <property type="term" value="F:1-acylglycerol-3-phosphate O-acyltransferase activity"/>
    <property type="evidence" value="ECO:0007669"/>
    <property type="project" value="TreeGrafter"/>
</dbReference>
<name>A0A5B0WTS5_9GAMM</name>
<protein>
    <submittedName>
        <fullName evidence="6">1-acyl-sn-glycerol-3-phosphate acyltransferase</fullName>
    </submittedName>
</protein>
<dbReference type="AlphaFoldDB" id="A0A5B0WTS5"/>
<evidence type="ECO:0000256" key="3">
    <source>
        <dbReference type="ARBA" id="ARBA00023315"/>
    </source>
</evidence>
<sequence length="255" mass="29235">MNERQDFYYWRVLATGICFTLFGVGGLLMGLVLFPILALFSRDPRVRTRRCRLVIHHAFRLFIKLIHSLGLLTYSLDGEESLRGEGVLVIANHPTLIDVIFLVAQIPNASCIVKAGLFQNPFTRGPVSWAGYIPNTEPEELFENCQRQLEEGANLVIFPEGTRSIEGRLHKFRRGAAYIWLRFNCDLALATLNSEPPTLAKNTPWYKIPRQRFHYSLKVRRAGETTLLQPVPDAGDDARSINRQWQEYFQQELTT</sequence>
<dbReference type="SMART" id="SM00563">
    <property type="entry name" value="PlsC"/>
    <property type="match status" value="1"/>
</dbReference>
<reference evidence="6 7" key="1">
    <citation type="submission" date="2019-09" db="EMBL/GenBank/DDBJ databases">
        <authorList>
            <person name="Chen X.-Y."/>
        </authorList>
    </citation>
    <scope>NUCLEOTIDE SEQUENCE [LARGE SCALE GENOMIC DNA]</scope>
    <source>
        <strain evidence="6 7">NY5</strain>
    </source>
</reference>
<evidence type="ECO:0000256" key="4">
    <source>
        <dbReference type="SAM" id="Phobius"/>
    </source>
</evidence>
<dbReference type="EMBL" id="VTUX01000005">
    <property type="protein sequence ID" value="KAA1190482.1"/>
    <property type="molecule type" value="Genomic_DNA"/>
</dbReference>
<keyword evidence="4" id="KW-0812">Transmembrane</keyword>
<comment type="caution">
    <text evidence="6">The sequence shown here is derived from an EMBL/GenBank/DDBJ whole genome shotgun (WGS) entry which is preliminary data.</text>
</comment>
<keyword evidence="7" id="KW-1185">Reference proteome</keyword>
<dbReference type="SUPFAM" id="SSF69593">
    <property type="entry name" value="Glycerol-3-phosphate (1)-acyltransferase"/>
    <property type="match status" value="1"/>
</dbReference>
<evidence type="ECO:0000256" key="2">
    <source>
        <dbReference type="ARBA" id="ARBA00022679"/>
    </source>
</evidence>
<organism evidence="6 7">
    <name type="scientific">Pseudohalioglobus sediminis</name>
    <dbReference type="NCBI Taxonomy" id="2606449"/>
    <lineage>
        <taxon>Bacteria</taxon>
        <taxon>Pseudomonadati</taxon>
        <taxon>Pseudomonadota</taxon>
        <taxon>Gammaproteobacteria</taxon>
        <taxon>Cellvibrionales</taxon>
        <taxon>Halieaceae</taxon>
        <taxon>Pseudohalioglobus</taxon>
    </lineage>
</organism>
<dbReference type="GO" id="GO:0006654">
    <property type="term" value="P:phosphatidic acid biosynthetic process"/>
    <property type="evidence" value="ECO:0007669"/>
    <property type="project" value="TreeGrafter"/>
</dbReference>
<dbReference type="RefSeq" id="WP_149611638.1">
    <property type="nucleotide sequence ID" value="NZ_VTUX01000005.1"/>
</dbReference>
<keyword evidence="4" id="KW-0472">Membrane</keyword>
<comment type="pathway">
    <text evidence="1">Lipid metabolism.</text>
</comment>
<dbReference type="PANTHER" id="PTHR10434">
    <property type="entry name" value="1-ACYL-SN-GLYCEROL-3-PHOSPHATE ACYLTRANSFERASE"/>
    <property type="match status" value="1"/>
</dbReference>
<dbReference type="Proteomes" id="UP000323708">
    <property type="component" value="Unassembled WGS sequence"/>
</dbReference>
<feature type="domain" description="Phospholipid/glycerol acyltransferase" evidence="5">
    <location>
        <begin position="87"/>
        <end position="195"/>
    </location>
</feature>
<evidence type="ECO:0000313" key="7">
    <source>
        <dbReference type="Proteomes" id="UP000323708"/>
    </source>
</evidence>
<keyword evidence="3 6" id="KW-0012">Acyltransferase</keyword>
<gene>
    <name evidence="6" type="ORF">F0M18_11750</name>
</gene>
<keyword evidence="4" id="KW-1133">Transmembrane helix</keyword>
<evidence type="ECO:0000259" key="5">
    <source>
        <dbReference type="SMART" id="SM00563"/>
    </source>
</evidence>
<dbReference type="CDD" id="cd07989">
    <property type="entry name" value="LPLAT_AGPAT-like"/>
    <property type="match status" value="1"/>
</dbReference>
<accession>A0A5B0WTS5</accession>
<dbReference type="InterPro" id="IPR002123">
    <property type="entry name" value="Plipid/glycerol_acylTrfase"/>
</dbReference>
<keyword evidence="2 6" id="KW-0808">Transferase</keyword>
<dbReference type="PANTHER" id="PTHR10434:SF66">
    <property type="entry name" value="PHOSPHOLIPID_GLYCEROL ACYLTRANSFERASE DOMAIN-CONTAINING PROTEIN"/>
    <property type="match status" value="1"/>
</dbReference>